<dbReference type="InterPro" id="IPR000160">
    <property type="entry name" value="GGDEF_dom"/>
</dbReference>
<dbReference type="InterPro" id="IPR043128">
    <property type="entry name" value="Rev_trsase/Diguanyl_cyclase"/>
</dbReference>
<dbReference type="PROSITE" id="PS50887">
    <property type="entry name" value="GGDEF"/>
    <property type="match status" value="1"/>
</dbReference>
<evidence type="ECO:0000256" key="3">
    <source>
        <dbReference type="ARBA" id="ARBA00022553"/>
    </source>
</evidence>
<protein>
    <recommendedName>
        <fullName evidence="2">histidine kinase</fullName>
        <ecNumber evidence="2">2.7.13.3</ecNumber>
    </recommendedName>
</protein>
<accession>A0ABS8Y462</accession>
<evidence type="ECO:0000313" key="9">
    <source>
        <dbReference type="EMBL" id="MCE4557968.1"/>
    </source>
</evidence>
<dbReference type="InterPro" id="IPR003661">
    <property type="entry name" value="HisK_dim/P_dom"/>
</dbReference>
<dbReference type="SUPFAM" id="SSF55073">
    <property type="entry name" value="Nucleotide cyclase"/>
    <property type="match status" value="1"/>
</dbReference>
<proteinExistence type="predicted"/>
<dbReference type="CDD" id="cd01949">
    <property type="entry name" value="GGDEF"/>
    <property type="match status" value="1"/>
</dbReference>
<evidence type="ECO:0000259" key="7">
    <source>
        <dbReference type="PROSITE" id="PS50110"/>
    </source>
</evidence>
<dbReference type="InterPro" id="IPR003594">
    <property type="entry name" value="HATPase_dom"/>
</dbReference>
<evidence type="ECO:0000256" key="2">
    <source>
        <dbReference type="ARBA" id="ARBA00012438"/>
    </source>
</evidence>
<dbReference type="InterPro" id="IPR036097">
    <property type="entry name" value="HisK_dim/P_sf"/>
</dbReference>
<dbReference type="Pfam" id="PF00512">
    <property type="entry name" value="HisKA"/>
    <property type="match status" value="1"/>
</dbReference>
<dbReference type="RefSeq" id="WP_233375359.1">
    <property type="nucleotide sequence ID" value="NZ_JAJTWU010000014.1"/>
</dbReference>
<organism evidence="9 10">
    <name type="scientific">Pelomonas cellulosilytica</name>
    <dbReference type="NCBI Taxonomy" id="2906762"/>
    <lineage>
        <taxon>Bacteria</taxon>
        <taxon>Pseudomonadati</taxon>
        <taxon>Pseudomonadota</taxon>
        <taxon>Betaproteobacteria</taxon>
        <taxon>Burkholderiales</taxon>
        <taxon>Sphaerotilaceae</taxon>
        <taxon>Roseateles</taxon>
    </lineage>
</organism>
<dbReference type="SUPFAM" id="SSF52172">
    <property type="entry name" value="CheY-like"/>
    <property type="match status" value="1"/>
</dbReference>
<keyword evidence="5" id="KW-0175">Coiled coil</keyword>
<comment type="catalytic activity">
    <reaction evidence="1">
        <text>ATP + protein L-histidine = ADP + protein N-phospho-L-histidine.</text>
        <dbReference type="EC" id="2.7.13.3"/>
    </reaction>
</comment>
<dbReference type="InterPro" id="IPR011006">
    <property type="entry name" value="CheY-like_superfamily"/>
</dbReference>
<feature type="domain" description="Response regulatory" evidence="7">
    <location>
        <begin position="554"/>
        <end position="670"/>
    </location>
</feature>
<evidence type="ECO:0000256" key="5">
    <source>
        <dbReference type="SAM" id="Coils"/>
    </source>
</evidence>
<dbReference type="Gene3D" id="3.40.50.2300">
    <property type="match status" value="1"/>
</dbReference>
<dbReference type="SUPFAM" id="SSF47384">
    <property type="entry name" value="Homodimeric domain of signal transducing histidine kinase"/>
    <property type="match status" value="1"/>
</dbReference>
<dbReference type="InterPro" id="IPR001789">
    <property type="entry name" value="Sig_transdc_resp-reg_receiver"/>
</dbReference>
<dbReference type="Proteomes" id="UP001200741">
    <property type="component" value="Unassembled WGS sequence"/>
</dbReference>
<comment type="caution">
    <text evidence="9">The sequence shown here is derived from an EMBL/GenBank/DDBJ whole genome shotgun (WGS) entry which is preliminary data.</text>
</comment>
<evidence type="ECO:0000256" key="4">
    <source>
        <dbReference type="PROSITE-ProRule" id="PRU00169"/>
    </source>
</evidence>
<dbReference type="PRINTS" id="PR00344">
    <property type="entry name" value="BCTRLSENSOR"/>
</dbReference>
<dbReference type="EMBL" id="JAJTWU010000014">
    <property type="protein sequence ID" value="MCE4557968.1"/>
    <property type="molecule type" value="Genomic_DNA"/>
</dbReference>
<dbReference type="EC" id="2.7.13.3" evidence="2"/>
<dbReference type="SUPFAM" id="SSF55874">
    <property type="entry name" value="ATPase domain of HSP90 chaperone/DNA topoisomerase II/histidine kinase"/>
    <property type="match status" value="1"/>
</dbReference>
<feature type="domain" description="GGDEF" evidence="8">
    <location>
        <begin position="117"/>
        <end position="250"/>
    </location>
</feature>
<evidence type="ECO:0000256" key="1">
    <source>
        <dbReference type="ARBA" id="ARBA00000085"/>
    </source>
</evidence>
<keyword evidence="9" id="KW-0548">Nucleotidyltransferase</keyword>
<evidence type="ECO:0000259" key="6">
    <source>
        <dbReference type="PROSITE" id="PS50109"/>
    </source>
</evidence>
<name>A0ABS8Y462_9BURK</name>
<dbReference type="Pfam" id="PF00072">
    <property type="entry name" value="Response_reg"/>
    <property type="match status" value="1"/>
</dbReference>
<dbReference type="InterPro" id="IPR005467">
    <property type="entry name" value="His_kinase_dom"/>
</dbReference>
<reference evidence="9 10" key="1">
    <citation type="submission" date="2021-12" db="EMBL/GenBank/DDBJ databases">
        <title>Genome seq of P8.</title>
        <authorList>
            <person name="Seo T."/>
        </authorList>
    </citation>
    <scope>NUCLEOTIDE SEQUENCE [LARGE SCALE GENOMIC DNA]</scope>
    <source>
        <strain evidence="9 10">P8</strain>
    </source>
</reference>
<dbReference type="InterPro" id="IPR004358">
    <property type="entry name" value="Sig_transdc_His_kin-like_C"/>
</dbReference>
<dbReference type="InterPro" id="IPR036890">
    <property type="entry name" value="HATPase_C_sf"/>
</dbReference>
<dbReference type="PANTHER" id="PTHR43547">
    <property type="entry name" value="TWO-COMPONENT HISTIDINE KINASE"/>
    <property type="match status" value="1"/>
</dbReference>
<dbReference type="SMART" id="SM00387">
    <property type="entry name" value="HATPase_c"/>
    <property type="match status" value="1"/>
</dbReference>
<dbReference type="PANTHER" id="PTHR43547:SF2">
    <property type="entry name" value="HYBRID SIGNAL TRANSDUCTION HISTIDINE KINASE C"/>
    <property type="match status" value="1"/>
</dbReference>
<sequence>MHPEHEPDPSQRTALLAEIAGLERDAVTARAELARLRADLAEAHAQIGSHQVHQLLAANEQLVLEAMRSRGAAESAAQLVAELTRSSELDPLTSLPNRLLLVDRMGQALTQARRNDSRLALLFLDLDGFKAINDSRGHQVGDEVLCAVGQCLIAGVRGVDTVCRLGGDEFVLLLSEVAEAADAGLVAEKLLSSLSTLVDAGLAPMPVTASIGISVYPDDARDAEGLVDCADRAMYASKRAGGGCWRFFSAVQNGDPSPDALEPPVRHEERGVTLRDANERLVLSALTAKTVAEQQDGLLAELRDAARNKDEFLSVLGHELRNPLAPLLTTLDVLRMRGGGYETVEHATMRRHVSHMVRLVDDLQDIAKIASGQVKLCMERVPIEHMAVQAVALARPLMEQRQQRFTIDNSVAALTCWGDPVRLTQCVSNLLINAAKYTPPGGSITLTTHKEGQDAVIAVKDDGRGISAAALPDVFNLFFQERVDVGVLTGGLGVGLALVRSLVTLHSGTVAAHSAGIGLGSEFVIRLPCLGDEDPQHALAARAPRLPRSGPPRRVFIVDDNYDAADSLAELLRICGHEVWVATHPVAALQMIGSVAPDFALLDIGLPGMDGYELAASIRHQNPDLRVALVALSGYGRAVDQDRSARAGFLAHLVKPVDLETLERVLDSAHVPPP</sequence>
<dbReference type="SMART" id="SM00448">
    <property type="entry name" value="REC"/>
    <property type="match status" value="1"/>
</dbReference>
<dbReference type="SMART" id="SM00388">
    <property type="entry name" value="HisKA"/>
    <property type="match status" value="1"/>
</dbReference>
<dbReference type="PROSITE" id="PS50109">
    <property type="entry name" value="HIS_KIN"/>
    <property type="match status" value="1"/>
</dbReference>
<gene>
    <name evidence="9" type="ORF">LXT13_26620</name>
</gene>
<dbReference type="GO" id="GO:0052621">
    <property type="term" value="F:diguanylate cyclase activity"/>
    <property type="evidence" value="ECO:0007669"/>
    <property type="project" value="UniProtKB-EC"/>
</dbReference>
<dbReference type="Gene3D" id="3.30.70.270">
    <property type="match status" value="1"/>
</dbReference>
<evidence type="ECO:0000259" key="8">
    <source>
        <dbReference type="PROSITE" id="PS50887"/>
    </source>
</evidence>
<dbReference type="PROSITE" id="PS50110">
    <property type="entry name" value="RESPONSE_REGULATORY"/>
    <property type="match status" value="1"/>
</dbReference>
<dbReference type="CDD" id="cd00075">
    <property type="entry name" value="HATPase"/>
    <property type="match status" value="1"/>
</dbReference>
<keyword evidence="3 4" id="KW-0597">Phosphoprotein</keyword>
<dbReference type="CDD" id="cd00082">
    <property type="entry name" value="HisKA"/>
    <property type="match status" value="1"/>
</dbReference>
<dbReference type="NCBIfam" id="TIGR00254">
    <property type="entry name" value="GGDEF"/>
    <property type="match status" value="1"/>
</dbReference>
<dbReference type="Pfam" id="PF00990">
    <property type="entry name" value="GGDEF"/>
    <property type="match status" value="1"/>
</dbReference>
<dbReference type="CDD" id="cd17580">
    <property type="entry name" value="REC_2_DhkD-like"/>
    <property type="match status" value="1"/>
</dbReference>
<dbReference type="InterPro" id="IPR029787">
    <property type="entry name" value="Nucleotide_cyclase"/>
</dbReference>
<keyword evidence="10" id="KW-1185">Reference proteome</keyword>
<feature type="coiled-coil region" evidence="5">
    <location>
        <begin position="12"/>
        <end position="46"/>
    </location>
</feature>
<feature type="modified residue" description="4-aspartylphosphate" evidence="4">
    <location>
        <position position="603"/>
    </location>
</feature>
<dbReference type="SMART" id="SM00267">
    <property type="entry name" value="GGDEF"/>
    <property type="match status" value="1"/>
</dbReference>
<dbReference type="Pfam" id="PF02518">
    <property type="entry name" value="HATPase_c"/>
    <property type="match status" value="1"/>
</dbReference>
<dbReference type="Gene3D" id="3.30.565.10">
    <property type="entry name" value="Histidine kinase-like ATPase, C-terminal domain"/>
    <property type="match status" value="1"/>
</dbReference>
<keyword evidence="9" id="KW-0808">Transferase</keyword>
<evidence type="ECO:0000313" key="10">
    <source>
        <dbReference type="Proteomes" id="UP001200741"/>
    </source>
</evidence>
<feature type="domain" description="Histidine kinase" evidence="6">
    <location>
        <begin position="315"/>
        <end position="531"/>
    </location>
</feature>
<dbReference type="Gene3D" id="1.10.287.130">
    <property type="match status" value="1"/>
</dbReference>